<evidence type="ECO:0000256" key="3">
    <source>
        <dbReference type="ARBA" id="ARBA00023002"/>
    </source>
</evidence>
<dbReference type="PRINTS" id="PR00368">
    <property type="entry name" value="FADPNR"/>
</dbReference>
<dbReference type="InterPro" id="IPR018490">
    <property type="entry name" value="cNMP-bd_dom_sf"/>
</dbReference>
<evidence type="ECO:0000313" key="7">
    <source>
        <dbReference type="Proteomes" id="UP000758856"/>
    </source>
</evidence>
<reference evidence="5" key="3">
    <citation type="submission" date="2023-01" db="EMBL/GenBank/DDBJ databases">
        <authorList>
            <person name="Sun Q."/>
            <person name="Evtushenko L."/>
        </authorList>
    </citation>
    <scope>NUCLEOTIDE SEQUENCE</scope>
    <source>
        <strain evidence="5">VKM B-1606</strain>
    </source>
</reference>
<sequence>MSTVDTREHQMFPVLSAPQIETARRFASGPETRFAAGDVLYAIGAHGAPAWLVLEGSIDVVRRDGLSREAVITIHRPGQFSGEVNQLAGRPSIAAGRAGPDGCVALPFDPPHLRALMIGSADVGELVMRALILRRVSLIEEGGAGTILVGVPGSPDMLRLQDFLGRGGLPNLVLDVRADEEGRALVERAGVPPEELPLVVCPNGPVLRRPSNEELAACLGVVPAIDPDRLYDLAVVGAGPAGLATAVYAASEGLSVIVLDSRAMGGQAGASARIENYLGFPTGISGQALAGRAFNQALKFGAEIAIPVAVEKLECDPSGLTLLCAGDRRVKTRSVVIASGARYRRPDIPNLAEFEGAGVSYWISAIEARLCAGEEVVLVGGGNSAGQAVVFLAPHVKTLHLVVRRDLAQTMSRYLIDRIAALANVELHVGSEIVGLEGRRETGLAAATFRDRDGTLHRRAARHVFLFIGADPNADWARGCVDTDAKGFVLTGSGASPLETSRPGVFAIGDVRAGSTKRVAAAVGEGAAVVAQIHALFAEQAAQERTG</sequence>
<comment type="caution">
    <text evidence="5">The sequence shown here is derived from an EMBL/GenBank/DDBJ whole genome shotgun (WGS) entry which is preliminary data.</text>
</comment>
<dbReference type="SUPFAM" id="SSF51206">
    <property type="entry name" value="cAMP-binding domain-like"/>
    <property type="match status" value="1"/>
</dbReference>
<reference evidence="5" key="1">
    <citation type="journal article" date="2014" name="Int. J. Syst. Evol. Microbiol.">
        <title>Complete genome sequence of Corynebacterium casei LMG S-19264T (=DSM 44701T), isolated from a smear-ripened cheese.</title>
        <authorList>
            <consortium name="US DOE Joint Genome Institute (JGI-PGF)"/>
            <person name="Walter F."/>
            <person name="Albersmeier A."/>
            <person name="Kalinowski J."/>
            <person name="Ruckert C."/>
        </authorList>
    </citation>
    <scope>NUCLEOTIDE SEQUENCE</scope>
    <source>
        <strain evidence="5">VKM B-1606</strain>
    </source>
</reference>
<reference evidence="6 7" key="2">
    <citation type="submission" date="2021-01" db="EMBL/GenBank/DDBJ databases">
        <title>Genomic Encyclopedia of Type Strains, Phase IV (KMG-IV): sequencing the most valuable type-strain genomes for metagenomic binning, comparative biology and taxonomic classification.</title>
        <authorList>
            <person name="Goeker M."/>
        </authorList>
    </citation>
    <scope>NUCLEOTIDE SEQUENCE [LARGE SCALE GENOMIC DNA]</scope>
    <source>
        <strain evidence="6 7">DSM 6130</strain>
    </source>
</reference>
<dbReference type="Gene3D" id="3.50.50.60">
    <property type="entry name" value="FAD/NAD(P)-binding domain"/>
    <property type="match status" value="2"/>
</dbReference>
<evidence type="ECO:0000313" key="8">
    <source>
        <dbReference type="Proteomes" id="UP001143400"/>
    </source>
</evidence>
<evidence type="ECO:0000256" key="1">
    <source>
        <dbReference type="ARBA" id="ARBA00018719"/>
    </source>
</evidence>
<dbReference type="Proteomes" id="UP000758856">
    <property type="component" value="Unassembled WGS sequence"/>
</dbReference>
<dbReference type="PANTHER" id="PTHR48105">
    <property type="entry name" value="THIOREDOXIN REDUCTASE 1-RELATED-RELATED"/>
    <property type="match status" value="1"/>
</dbReference>
<dbReference type="RefSeq" id="WP_204950866.1">
    <property type="nucleotide sequence ID" value="NZ_BSFF01000003.1"/>
</dbReference>
<dbReference type="Gene3D" id="2.60.120.10">
    <property type="entry name" value="Jelly Rolls"/>
    <property type="match status" value="1"/>
</dbReference>
<evidence type="ECO:0000259" key="4">
    <source>
        <dbReference type="PROSITE" id="PS50042"/>
    </source>
</evidence>
<dbReference type="InterPro" id="IPR000595">
    <property type="entry name" value="cNMP-bd_dom"/>
</dbReference>
<dbReference type="AlphaFoldDB" id="A0A9W6IUB3"/>
<dbReference type="Pfam" id="PF07992">
    <property type="entry name" value="Pyr_redox_2"/>
    <property type="match status" value="1"/>
</dbReference>
<evidence type="ECO:0000256" key="2">
    <source>
        <dbReference type="ARBA" id="ARBA00022630"/>
    </source>
</evidence>
<dbReference type="EMBL" id="BSFF01000003">
    <property type="protein sequence ID" value="GLK56688.1"/>
    <property type="molecule type" value="Genomic_DNA"/>
</dbReference>
<dbReference type="Pfam" id="PF00027">
    <property type="entry name" value="cNMP_binding"/>
    <property type="match status" value="1"/>
</dbReference>
<name>A0A9W6IUB3_9HYPH</name>
<dbReference type="CDD" id="cd00038">
    <property type="entry name" value="CAP_ED"/>
    <property type="match status" value="1"/>
</dbReference>
<dbReference type="SUPFAM" id="SSF51905">
    <property type="entry name" value="FAD/NAD(P)-binding domain"/>
    <property type="match status" value="1"/>
</dbReference>
<keyword evidence="2" id="KW-0285">Flavoprotein</keyword>
<dbReference type="InterPro" id="IPR036188">
    <property type="entry name" value="FAD/NAD-bd_sf"/>
</dbReference>
<organism evidence="5 8">
    <name type="scientific">Methylopila capsulata</name>
    <dbReference type="NCBI Taxonomy" id="61654"/>
    <lineage>
        <taxon>Bacteria</taxon>
        <taxon>Pseudomonadati</taxon>
        <taxon>Pseudomonadota</taxon>
        <taxon>Alphaproteobacteria</taxon>
        <taxon>Hyphomicrobiales</taxon>
        <taxon>Methylopilaceae</taxon>
        <taxon>Methylopila</taxon>
    </lineage>
</organism>
<dbReference type="InterPro" id="IPR014710">
    <property type="entry name" value="RmlC-like_jellyroll"/>
</dbReference>
<proteinExistence type="predicted"/>
<accession>A0A9W6IUB3</accession>
<evidence type="ECO:0000313" key="5">
    <source>
        <dbReference type="EMBL" id="GLK56688.1"/>
    </source>
</evidence>
<protein>
    <recommendedName>
        <fullName evidence="1">Thioredoxin reductase</fullName>
    </recommendedName>
</protein>
<gene>
    <name evidence="5" type="primary">trxB</name>
    <name evidence="5" type="ORF">GCM10008170_27070</name>
    <name evidence="6" type="ORF">JOD31_002721</name>
</gene>
<dbReference type="PROSITE" id="PS50042">
    <property type="entry name" value="CNMP_BINDING_3"/>
    <property type="match status" value="1"/>
</dbReference>
<keyword evidence="7" id="KW-1185">Reference proteome</keyword>
<dbReference type="GO" id="GO:0016491">
    <property type="term" value="F:oxidoreductase activity"/>
    <property type="evidence" value="ECO:0007669"/>
    <property type="project" value="UniProtKB-KW"/>
</dbReference>
<dbReference type="EMBL" id="JAFBCY010000003">
    <property type="protein sequence ID" value="MBM7852479.1"/>
    <property type="molecule type" value="Genomic_DNA"/>
</dbReference>
<dbReference type="InterPro" id="IPR050097">
    <property type="entry name" value="Ferredoxin-NADP_redctase_2"/>
</dbReference>
<dbReference type="InterPro" id="IPR023753">
    <property type="entry name" value="FAD/NAD-binding_dom"/>
</dbReference>
<evidence type="ECO:0000313" key="6">
    <source>
        <dbReference type="EMBL" id="MBM7852479.1"/>
    </source>
</evidence>
<dbReference type="Proteomes" id="UP001143400">
    <property type="component" value="Unassembled WGS sequence"/>
</dbReference>
<dbReference type="PRINTS" id="PR00469">
    <property type="entry name" value="PNDRDTASEII"/>
</dbReference>
<keyword evidence="3 6" id="KW-0560">Oxidoreductase</keyword>
<feature type="domain" description="Cyclic nucleotide-binding" evidence="4">
    <location>
        <begin position="31"/>
        <end position="134"/>
    </location>
</feature>